<comment type="caution">
    <text evidence="4">The sequence shown here is derived from an EMBL/GenBank/DDBJ whole genome shotgun (WGS) entry which is preliminary data.</text>
</comment>
<organism evidence="4 5">
    <name type="scientific">Nosema granulosis</name>
    <dbReference type="NCBI Taxonomy" id="83296"/>
    <lineage>
        <taxon>Eukaryota</taxon>
        <taxon>Fungi</taxon>
        <taxon>Fungi incertae sedis</taxon>
        <taxon>Microsporidia</taxon>
        <taxon>Nosematidae</taxon>
        <taxon>Nosema</taxon>
    </lineage>
</organism>
<feature type="domain" description="Nudix hydrolase" evidence="3">
    <location>
        <begin position="2"/>
        <end position="120"/>
    </location>
</feature>
<dbReference type="GO" id="GO:0016787">
    <property type="term" value="F:hydrolase activity"/>
    <property type="evidence" value="ECO:0007669"/>
    <property type="project" value="UniProtKB-KW"/>
</dbReference>
<dbReference type="Proteomes" id="UP000740883">
    <property type="component" value="Unassembled WGS sequence"/>
</dbReference>
<dbReference type="GO" id="GO:0005634">
    <property type="term" value="C:nucleus"/>
    <property type="evidence" value="ECO:0007669"/>
    <property type="project" value="TreeGrafter"/>
</dbReference>
<evidence type="ECO:0000313" key="5">
    <source>
        <dbReference type="Proteomes" id="UP000740883"/>
    </source>
</evidence>
<dbReference type="Gene3D" id="3.90.79.10">
    <property type="entry name" value="Nucleoside Triphosphate Pyrophosphohydrolase"/>
    <property type="match status" value="1"/>
</dbReference>
<dbReference type="PROSITE" id="PS51462">
    <property type="entry name" value="NUDIX"/>
    <property type="match status" value="1"/>
</dbReference>
<keyword evidence="1" id="KW-0479">Metal-binding</keyword>
<dbReference type="Pfam" id="PF00293">
    <property type="entry name" value="NUDIX"/>
    <property type="match status" value="1"/>
</dbReference>
<dbReference type="PANTHER" id="PTHR12629:SF0">
    <property type="entry name" value="DIPHOSPHOINOSITOL-POLYPHOSPHATE DIPHOSPHATASE"/>
    <property type="match status" value="1"/>
</dbReference>
<dbReference type="SUPFAM" id="SSF55811">
    <property type="entry name" value="Nudix"/>
    <property type="match status" value="1"/>
</dbReference>
<name>A0A9P6GXT7_9MICR</name>
<reference evidence="4 5" key="1">
    <citation type="journal article" date="2020" name="Genome Biol. Evol.">
        <title>Comparative genomics of strictly vertically transmitted, feminizing microsporidia endosymbionts of amphipod crustaceans.</title>
        <authorList>
            <person name="Cormier A."/>
            <person name="Chebbi M.A."/>
            <person name="Giraud I."/>
            <person name="Wattier R."/>
            <person name="Teixeira M."/>
            <person name="Gilbert C."/>
            <person name="Rigaud T."/>
            <person name="Cordaux R."/>
        </authorList>
    </citation>
    <scope>NUCLEOTIDE SEQUENCE [LARGE SCALE GENOMIC DNA]</scope>
    <source>
        <strain evidence="4 5">Ou3-Ou53</strain>
    </source>
</reference>
<dbReference type="EMBL" id="SBJO01000249">
    <property type="protein sequence ID" value="KAF9761875.1"/>
    <property type="molecule type" value="Genomic_DNA"/>
</dbReference>
<dbReference type="PROSITE" id="PS00893">
    <property type="entry name" value="NUDIX_BOX"/>
    <property type="match status" value="1"/>
</dbReference>
<evidence type="ECO:0000259" key="3">
    <source>
        <dbReference type="PROSITE" id="PS51462"/>
    </source>
</evidence>
<sequence>MSKTTKAGTIPVYGKDVILVQSIRHPGRLVLPKGKIKKGENPLDAAKRETLEETGAIGTIDPTVVFYNDSTVYYLMRVDKLLKNYDEKDERHRQQMKFDHVEDSLRVQDKIKRIVRDTKKHLE</sequence>
<dbReference type="OrthoDB" id="2011998at2759"/>
<dbReference type="InterPro" id="IPR020084">
    <property type="entry name" value="NUDIX_hydrolase_CS"/>
</dbReference>
<gene>
    <name evidence="4" type="primary">NUDT3</name>
    <name evidence="4" type="ORF">NGRA_2357</name>
</gene>
<accession>A0A9P6GXT7</accession>
<dbReference type="AlphaFoldDB" id="A0A9P6GXT7"/>
<evidence type="ECO:0000313" key="4">
    <source>
        <dbReference type="EMBL" id="KAF9761875.1"/>
    </source>
</evidence>
<dbReference type="InterPro" id="IPR000086">
    <property type="entry name" value="NUDIX_hydrolase_dom"/>
</dbReference>
<dbReference type="PANTHER" id="PTHR12629">
    <property type="entry name" value="DIPHOSPHOINOSITOL POLYPHOSPHATE PHOSPHOHYDROLASE"/>
    <property type="match status" value="1"/>
</dbReference>
<dbReference type="GO" id="GO:0005737">
    <property type="term" value="C:cytoplasm"/>
    <property type="evidence" value="ECO:0007669"/>
    <property type="project" value="TreeGrafter"/>
</dbReference>
<keyword evidence="2" id="KW-0378">Hydrolase</keyword>
<dbReference type="GO" id="GO:0046872">
    <property type="term" value="F:metal ion binding"/>
    <property type="evidence" value="ECO:0007669"/>
    <property type="project" value="UniProtKB-KW"/>
</dbReference>
<evidence type="ECO:0000256" key="2">
    <source>
        <dbReference type="ARBA" id="ARBA00022801"/>
    </source>
</evidence>
<keyword evidence="5" id="KW-1185">Reference proteome</keyword>
<proteinExistence type="predicted"/>
<evidence type="ECO:0000256" key="1">
    <source>
        <dbReference type="ARBA" id="ARBA00022723"/>
    </source>
</evidence>
<protein>
    <submittedName>
        <fullName evidence="4">Diphosphoinositol polyphosphate phosphohydrolase 1</fullName>
    </submittedName>
</protein>
<dbReference type="InterPro" id="IPR015797">
    <property type="entry name" value="NUDIX_hydrolase-like_dom_sf"/>
</dbReference>